<sequence length="265" mass="28812">MTQPASSPITALEFDFLWELAEPGEVPYPLVRTSHGRTVGERDQLRRTVLADLARRGMLDGAGRVEPRLAGYLEILAGGELTVDAVHIAERGRKAVRVVAGALDGRGLLAVQDERGLWLKEIPHDGLASAVVSLLPPGERGTLRSVTMPVDELMTGAGVDFLQRKDPSGRQSPIDEDRKVLAQLHAEERVRGGQIGANVRTEVGTKARSPVLSWFDTVSGRYLTRASTGTDGREWITVAPADAATLRERINEMINGVQRADREVV</sequence>
<dbReference type="EMBL" id="QGUI02000164">
    <property type="protein sequence ID" value="MFO7193093.1"/>
    <property type="molecule type" value="Genomic_DNA"/>
</dbReference>
<evidence type="ECO:0000256" key="3">
    <source>
        <dbReference type="ARBA" id="ARBA00022490"/>
    </source>
</evidence>
<organism evidence="5 6">
    <name type="scientific">Thermocrispum agreste</name>
    <dbReference type="NCBI Taxonomy" id="37925"/>
    <lineage>
        <taxon>Bacteria</taxon>
        <taxon>Bacillati</taxon>
        <taxon>Actinomycetota</taxon>
        <taxon>Actinomycetes</taxon>
        <taxon>Pseudonocardiales</taxon>
        <taxon>Pseudonocardiaceae</taxon>
        <taxon>Thermocrispum</taxon>
    </lineage>
</organism>
<comment type="caution">
    <text evidence="5">The sequence shown here is derived from an EMBL/GenBank/DDBJ whole genome shotgun (WGS) entry which is preliminary data.</text>
</comment>
<evidence type="ECO:0000256" key="4">
    <source>
        <dbReference type="ARBA" id="ARBA00023186"/>
    </source>
</evidence>
<evidence type="ECO:0000313" key="6">
    <source>
        <dbReference type="Proteomes" id="UP000249324"/>
    </source>
</evidence>
<dbReference type="Pfam" id="PF14011">
    <property type="entry name" value="ESX-1_EspG"/>
    <property type="match status" value="1"/>
</dbReference>
<comment type="subcellular location">
    <subcellularLocation>
        <location evidence="1">Cytoplasm</location>
    </subcellularLocation>
</comment>
<comment type="similarity">
    <text evidence="2">Belongs to the EspG family.</text>
</comment>
<gene>
    <name evidence="5" type="ORF">DIU77_012690</name>
</gene>
<name>A0ABD6FI09_9PSEU</name>
<protein>
    <submittedName>
        <fullName evidence="5">ESX secretion-associated protein EspG</fullName>
    </submittedName>
</protein>
<keyword evidence="4" id="KW-0143">Chaperone</keyword>
<evidence type="ECO:0000256" key="1">
    <source>
        <dbReference type="ARBA" id="ARBA00004496"/>
    </source>
</evidence>
<accession>A0ABD6FI09</accession>
<keyword evidence="3" id="KW-0963">Cytoplasm</keyword>
<dbReference type="InterPro" id="IPR025734">
    <property type="entry name" value="EspG"/>
</dbReference>
<dbReference type="Proteomes" id="UP000249324">
    <property type="component" value="Unassembled WGS sequence"/>
</dbReference>
<proteinExistence type="inferred from homology"/>
<evidence type="ECO:0000313" key="5">
    <source>
        <dbReference type="EMBL" id="MFO7193093.1"/>
    </source>
</evidence>
<evidence type="ECO:0000256" key="2">
    <source>
        <dbReference type="ARBA" id="ARBA00006411"/>
    </source>
</evidence>
<dbReference type="AlphaFoldDB" id="A0ABD6FI09"/>
<reference evidence="5 6" key="1">
    <citation type="journal article" date="2021" name="BMC Genomics">
        <title>Genome-resolved metagenome and metatranscriptome analyses of thermophilic composting reveal key bacterial players and their metabolic interactions.</title>
        <authorList>
            <person name="Braga L.P.P."/>
            <person name="Pereira R.V."/>
            <person name="Martins L.F."/>
            <person name="Moura L.M.S."/>
            <person name="Sanchez F.B."/>
            <person name="Patane J.S.L."/>
            <person name="da Silva A.M."/>
            <person name="Setubal J.C."/>
        </authorList>
    </citation>
    <scope>NUCLEOTIDE SEQUENCE [LARGE SCALE GENOMIC DNA]</scope>
    <source>
        <strain evidence="5">ZC4RG45</strain>
    </source>
</reference>